<dbReference type="GO" id="GO:0046872">
    <property type="term" value="F:metal ion binding"/>
    <property type="evidence" value="ECO:0007669"/>
    <property type="project" value="UniProtKB-KW"/>
</dbReference>
<protein>
    <submittedName>
        <fullName evidence="7">Polyprenyl synthetase family protein</fullName>
    </submittedName>
</protein>
<evidence type="ECO:0000256" key="4">
    <source>
        <dbReference type="ARBA" id="ARBA00022723"/>
    </source>
</evidence>
<dbReference type="RefSeq" id="WP_268294627.1">
    <property type="nucleotide sequence ID" value="NZ_JALAJL010000020.1"/>
</dbReference>
<comment type="cofactor">
    <cofactor evidence="1">
        <name>Mg(2+)</name>
        <dbReference type="ChEBI" id="CHEBI:18420"/>
    </cofactor>
</comment>
<evidence type="ECO:0000256" key="1">
    <source>
        <dbReference type="ARBA" id="ARBA00001946"/>
    </source>
</evidence>
<gene>
    <name evidence="7" type="ORF">MOE73_15995</name>
</gene>
<accession>A0AA90F129</accession>
<dbReference type="AlphaFoldDB" id="A0AA90F129"/>
<name>A0AA90F129_9BACI</name>
<dbReference type="GO" id="GO:0008299">
    <property type="term" value="P:isoprenoid biosynthetic process"/>
    <property type="evidence" value="ECO:0007669"/>
    <property type="project" value="InterPro"/>
</dbReference>
<dbReference type="SFLD" id="SFLDS00005">
    <property type="entry name" value="Isoprenoid_Synthase_Type_I"/>
    <property type="match status" value="1"/>
</dbReference>
<comment type="similarity">
    <text evidence="2 6">Belongs to the FPP/GGPP synthase family.</text>
</comment>
<dbReference type="InterPro" id="IPR000092">
    <property type="entry name" value="Polyprenyl_synt"/>
</dbReference>
<dbReference type="SUPFAM" id="SSF48576">
    <property type="entry name" value="Terpenoid synthases"/>
    <property type="match status" value="1"/>
</dbReference>
<evidence type="ECO:0000313" key="7">
    <source>
        <dbReference type="EMBL" id="MCY9281567.1"/>
    </source>
</evidence>
<keyword evidence="4" id="KW-0479">Metal-binding</keyword>
<dbReference type="GO" id="GO:0004659">
    <property type="term" value="F:prenyltransferase activity"/>
    <property type="evidence" value="ECO:0007669"/>
    <property type="project" value="InterPro"/>
</dbReference>
<dbReference type="Gene3D" id="1.10.600.10">
    <property type="entry name" value="Farnesyl Diphosphate Synthase"/>
    <property type="match status" value="1"/>
</dbReference>
<dbReference type="InterPro" id="IPR008949">
    <property type="entry name" value="Isoprenoid_synthase_dom_sf"/>
</dbReference>
<dbReference type="Proteomes" id="UP001066455">
    <property type="component" value="Unassembled WGS sequence"/>
</dbReference>
<dbReference type="Pfam" id="PF00348">
    <property type="entry name" value="polyprenyl_synt"/>
    <property type="match status" value="1"/>
</dbReference>
<dbReference type="EMBL" id="JALAXI010000014">
    <property type="protein sequence ID" value="MCY9281567.1"/>
    <property type="molecule type" value="Genomic_DNA"/>
</dbReference>
<evidence type="ECO:0000256" key="3">
    <source>
        <dbReference type="ARBA" id="ARBA00022679"/>
    </source>
</evidence>
<evidence type="ECO:0000256" key="6">
    <source>
        <dbReference type="RuleBase" id="RU004466"/>
    </source>
</evidence>
<dbReference type="PANTHER" id="PTHR12001:SF69">
    <property type="entry name" value="ALL TRANS-POLYPRENYL-DIPHOSPHATE SYNTHASE PDSS1"/>
    <property type="match status" value="1"/>
</dbReference>
<dbReference type="PANTHER" id="PTHR12001">
    <property type="entry name" value="GERANYLGERANYL PYROPHOSPHATE SYNTHASE"/>
    <property type="match status" value="1"/>
</dbReference>
<keyword evidence="5" id="KW-0460">Magnesium</keyword>
<proteinExistence type="inferred from homology"/>
<evidence type="ECO:0000256" key="5">
    <source>
        <dbReference type="ARBA" id="ARBA00022842"/>
    </source>
</evidence>
<evidence type="ECO:0000256" key="2">
    <source>
        <dbReference type="ARBA" id="ARBA00006706"/>
    </source>
</evidence>
<sequence length="293" mass="33255">MNHFIDIEIPNADLNRTLHAFLDAKDQLHFSELAFYHYQSFGGTDTDAAETLGAGIELLILAFDIFDDLEDEDSPDEPWMKINRSVAMNAATALYTLGIKVVSSVSNDPAFIHKLIDYILQSSQGQHEDLRGKPVTEEECLDMIKRKSGSLVALSCVLGTMLATGKFNKAVETYAYQLGIASQIENDYKALFYDSKSDIAKKKRTLAYLYLSRKFNQPSIDLLKTFETEDKIADKEIKCYKEKLKAAGIPQYMYVMIQLAIQKFKRGIAELELKQEEKKKLASFLLNKFDKED</sequence>
<dbReference type="CDD" id="cd00867">
    <property type="entry name" value="Trans_IPPS"/>
    <property type="match status" value="1"/>
</dbReference>
<keyword evidence="3 6" id="KW-0808">Transferase</keyword>
<comment type="caution">
    <text evidence="7">The sequence shown here is derived from an EMBL/GenBank/DDBJ whole genome shotgun (WGS) entry which is preliminary data.</text>
</comment>
<dbReference type="SFLD" id="SFLDG01211">
    <property type="entry name" value="Competence_Regulatory_Protein"/>
    <property type="match status" value="1"/>
</dbReference>
<dbReference type="InterPro" id="IPR033965">
    <property type="entry name" value="ComQ"/>
</dbReference>
<reference evidence="7" key="1">
    <citation type="submission" date="2022-02" db="EMBL/GenBank/DDBJ databases">
        <title>Crop Bioprotection Bacillus Genome Sequencing.</title>
        <authorList>
            <person name="Dunlap C."/>
        </authorList>
    </citation>
    <scope>NUCLEOTIDE SEQUENCE</scope>
    <source>
        <strain evidence="7">T20C14</strain>
    </source>
</reference>
<organism evidence="7 8">
    <name type="scientific">Bacillus haynesii</name>
    <dbReference type="NCBI Taxonomy" id="1925021"/>
    <lineage>
        <taxon>Bacteria</taxon>
        <taxon>Bacillati</taxon>
        <taxon>Bacillota</taxon>
        <taxon>Bacilli</taxon>
        <taxon>Bacillales</taxon>
        <taxon>Bacillaceae</taxon>
        <taxon>Bacillus</taxon>
    </lineage>
</organism>
<evidence type="ECO:0000313" key="8">
    <source>
        <dbReference type="Proteomes" id="UP001066455"/>
    </source>
</evidence>